<evidence type="ECO:0000256" key="2">
    <source>
        <dbReference type="ARBA" id="ARBA00004496"/>
    </source>
</evidence>
<dbReference type="AlphaFoldDB" id="A0AAD1XFE8"/>
<evidence type="ECO:0000256" key="6">
    <source>
        <dbReference type="ARBA" id="ARBA00023242"/>
    </source>
</evidence>
<feature type="domain" description="NFACT protein C-terminal" evidence="10">
    <location>
        <begin position="1059"/>
        <end position="1120"/>
    </location>
</feature>
<evidence type="ECO:0000256" key="8">
    <source>
        <dbReference type="SAM" id="MobiDB-lite"/>
    </source>
</evidence>
<dbReference type="InterPro" id="IPR021846">
    <property type="entry name" value="NFACT-C"/>
</dbReference>
<evidence type="ECO:0000259" key="9">
    <source>
        <dbReference type="Pfam" id="PF05670"/>
    </source>
</evidence>
<feature type="coiled-coil region" evidence="7">
    <location>
        <begin position="548"/>
        <end position="579"/>
    </location>
</feature>
<evidence type="ECO:0000313" key="12">
    <source>
        <dbReference type="Proteomes" id="UP001295684"/>
    </source>
</evidence>
<feature type="region of interest" description="Disordered" evidence="8">
    <location>
        <begin position="181"/>
        <end position="202"/>
    </location>
</feature>
<dbReference type="GO" id="GO:0005737">
    <property type="term" value="C:cytoplasm"/>
    <property type="evidence" value="ECO:0007669"/>
    <property type="project" value="UniProtKB-SubCell"/>
</dbReference>
<name>A0AAD1XFE8_EUPCR</name>
<dbReference type="Pfam" id="PF05833">
    <property type="entry name" value="NFACT_N"/>
    <property type="match status" value="1"/>
</dbReference>
<dbReference type="GO" id="GO:0043023">
    <property type="term" value="F:ribosomal large subunit binding"/>
    <property type="evidence" value="ECO:0007669"/>
    <property type="project" value="TreeGrafter"/>
</dbReference>
<dbReference type="InterPro" id="IPR008532">
    <property type="entry name" value="NFACT_RNA-bd"/>
</dbReference>
<evidence type="ECO:0008006" key="13">
    <source>
        <dbReference type="Google" id="ProtNLM"/>
    </source>
</evidence>
<organism evidence="11 12">
    <name type="scientific">Euplotes crassus</name>
    <dbReference type="NCBI Taxonomy" id="5936"/>
    <lineage>
        <taxon>Eukaryota</taxon>
        <taxon>Sar</taxon>
        <taxon>Alveolata</taxon>
        <taxon>Ciliophora</taxon>
        <taxon>Intramacronucleata</taxon>
        <taxon>Spirotrichea</taxon>
        <taxon>Hypotrichia</taxon>
        <taxon>Euplotida</taxon>
        <taxon>Euplotidae</taxon>
        <taxon>Moneuplotes</taxon>
    </lineage>
</organism>
<proteinExistence type="inferred from homology"/>
<comment type="caution">
    <text evidence="11">The sequence shown here is derived from an EMBL/GenBank/DDBJ whole genome shotgun (WGS) entry which is preliminary data.</text>
</comment>
<dbReference type="GO" id="GO:1990116">
    <property type="term" value="P:ribosome-associated ubiquitin-dependent protein catabolic process"/>
    <property type="evidence" value="ECO:0007669"/>
    <property type="project" value="TreeGrafter"/>
</dbReference>
<evidence type="ECO:0000313" key="11">
    <source>
        <dbReference type="EMBL" id="CAI2370033.1"/>
    </source>
</evidence>
<feature type="compositionally biased region" description="Basic and acidic residues" evidence="8">
    <location>
        <begin position="912"/>
        <end position="923"/>
    </location>
</feature>
<feature type="compositionally biased region" description="Basic residues" evidence="8">
    <location>
        <begin position="1017"/>
        <end position="1036"/>
    </location>
</feature>
<dbReference type="PANTHER" id="PTHR15239:SF6">
    <property type="entry name" value="RIBOSOME QUALITY CONTROL COMPLEX SUBUNIT NEMF"/>
    <property type="match status" value="1"/>
</dbReference>
<comment type="subcellular location">
    <subcellularLocation>
        <location evidence="2">Cytoplasm</location>
    </subcellularLocation>
    <subcellularLocation>
        <location evidence="1">Nucleus</location>
    </subcellularLocation>
</comment>
<dbReference type="InterPro" id="IPR051608">
    <property type="entry name" value="RQC_Subunit_NEMF"/>
</dbReference>
<accession>A0AAD1XFE8</accession>
<feature type="compositionally biased region" description="Basic and acidic residues" evidence="8">
    <location>
        <begin position="773"/>
        <end position="789"/>
    </location>
</feature>
<evidence type="ECO:0000256" key="5">
    <source>
        <dbReference type="ARBA" id="ARBA00023054"/>
    </source>
</evidence>
<feature type="region of interest" description="Disordered" evidence="8">
    <location>
        <begin position="738"/>
        <end position="1041"/>
    </location>
</feature>
<evidence type="ECO:0000259" key="10">
    <source>
        <dbReference type="Pfam" id="PF11923"/>
    </source>
</evidence>
<evidence type="ECO:0000256" key="3">
    <source>
        <dbReference type="ARBA" id="ARBA00008318"/>
    </source>
</evidence>
<protein>
    <recommendedName>
        <fullName evidence="13">Serologically defined colon cancer antigen 1</fullName>
    </recommendedName>
</protein>
<gene>
    <name evidence="11" type="ORF">ECRASSUSDP1_LOCUS11341</name>
</gene>
<feature type="domain" description="NFACT RNA-binding" evidence="9">
    <location>
        <begin position="598"/>
        <end position="708"/>
    </location>
</feature>
<keyword evidence="5 7" id="KW-0175">Coiled coil</keyword>
<keyword evidence="4" id="KW-0963">Cytoplasm</keyword>
<dbReference type="EMBL" id="CAMPGE010011193">
    <property type="protein sequence ID" value="CAI2370033.1"/>
    <property type="molecule type" value="Genomic_DNA"/>
</dbReference>
<feature type="compositionally biased region" description="Basic residues" evidence="8">
    <location>
        <begin position="959"/>
        <end position="971"/>
    </location>
</feature>
<feature type="compositionally biased region" description="Basic and acidic residues" evidence="8">
    <location>
        <begin position="296"/>
        <end position="315"/>
    </location>
</feature>
<feature type="compositionally biased region" description="Basic and acidic residues" evidence="8">
    <location>
        <begin position="738"/>
        <end position="757"/>
    </location>
</feature>
<dbReference type="GO" id="GO:0000049">
    <property type="term" value="F:tRNA binding"/>
    <property type="evidence" value="ECO:0007669"/>
    <property type="project" value="TreeGrafter"/>
</dbReference>
<dbReference type="GO" id="GO:0005634">
    <property type="term" value="C:nucleus"/>
    <property type="evidence" value="ECO:0007669"/>
    <property type="project" value="UniProtKB-SubCell"/>
</dbReference>
<feature type="compositionally biased region" description="Acidic residues" evidence="8">
    <location>
        <begin position="790"/>
        <end position="801"/>
    </location>
</feature>
<feature type="region of interest" description="Disordered" evidence="8">
    <location>
        <begin position="290"/>
        <end position="357"/>
    </location>
</feature>
<reference evidence="11" key="1">
    <citation type="submission" date="2023-07" db="EMBL/GenBank/DDBJ databases">
        <authorList>
            <consortium name="AG Swart"/>
            <person name="Singh M."/>
            <person name="Singh A."/>
            <person name="Seah K."/>
            <person name="Emmerich C."/>
        </authorList>
    </citation>
    <scope>NUCLEOTIDE SEQUENCE</scope>
    <source>
        <strain evidence="11">DP1</strain>
    </source>
</reference>
<dbReference type="FunFam" id="2.30.310.10:FF:000001">
    <property type="entry name" value="Nuclear export mediator factor Nemf"/>
    <property type="match status" value="1"/>
</dbReference>
<evidence type="ECO:0000256" key="4">
    <source>
        <dbReference type="ARBA" id="ARBA00022490"/>
    </source>
</evidence>
<sequence>MKQRLTAIDIRALVITLKRKLKSLRVANVYDISNKLYLFKLAAKGVKEFLLIEAGIRMHTTDFVRNKNTIPSGFTMKLRKHIRTRRVEDIRQVGIDRVVDITLGQDDKAFHILIEFYASGNLILTDHQYNIISLLRTHRYDEDTRCAVGEPYPFTHAANLNLDSIVSDKSGIEQMLAEIESKKKEQAEQSTKKSKKKQKGEGTVKDIAIKMVPYMTPMMAEHCLSQVGVNPSDHFNIDDDQMADKVVQAALLCKDMVSGLENIDTIPGYIIYEELKQEPKEDLLQTNHKATNKNVQIDEKKSEQQDTAKVGDDSKQLSQPPVNEETKETPTQQDEQTVDNAGNSVDEESDRDTELNPDKIFEGKKVKEFVCFELLQMKSELSLEFDWFDECVDLYFTQIDKQKEESKLQQKESEIYKKMNRIKNDQLKRIEGLQKEQDNSLTKAKLLQSNIGEVQAIIEILNALLQSGLQWKEIWRMIKEEKRAGNPLANLIFGLDLEHEKAMLVFNTAEIEDATEFFAEGQDSIIVKMDLDLTLSAQANIQKYFEIKKKTQDKEERTKDKANEAIKQAEDQARRALLKTRNEQKLKNHQRKPYWFEKFDWFISSENYLVISGRDSQQNEEVVKTYLGKRDVYFHSEIAGSASCVIKNPTMEEVSPLTLGEAATWAICHSKAWDLKVVTSAFWVYGDQVSKTPQSGEYLPQGSFMIRGKKNFINPQRLELGCTILFKLADDSVANHINERRNRTKDPVDGAVSEDRNKTKHKGTEQTQQEQEQDSKAKDDNSEAVRQDPNEQEDSEHDEDCGQQTEDQQVLSQTDATADITKNETAQEDSKHDSDHEDSDKQEQQDYDEDQQQDPDEQSADDADPDESEELPEQEPETQTEESKDQTQEVEDPIQITEEPQNTSEEPDQLTEETKEPVEEAKQIKLNRKQQMRKDKVFATKQESKQKHKDKVDHQQLPRGKKTKLKKKNKKYANQDAEDKKALMELIGAKEMQIGQKKVKKQENTQFYKPEQEQAKKQRQQQRNKQRHNQQRPKKVHNAEEQKEIAQIMKDENITTLEHADVSVLDKLTGLPKPNDTILDAVAMCAPYSVMTAHKYKVKITPGNQKRGKARKLIQEIFGKVAGGPPQSTLIKAIPEDQFVTVLPKGCQVLAAGLNKLKQSKKQKRKNKGK</sequence>
<feature type="compositionally biased region" description="Polar residues" evidence="8">
    <location>
        <begin position="802"/>
        <end position="816"/>
    </location>
</feature>
<dbReference type="Pfam" id="PF05670">
    <property type="entry name" value="NFACT-R_1"/>
    <property type="match status" value="1"/>
</dbReference>
<evidence type="ECO:0000256" key="1">
    <source>
        <dbReference type="ARBA" id="ARBA00004123"/>
    </source>
</evidence>
<feature type="compositionally biased region" description="Acidic residues" evidence="8">
    <location>
        <begin position="845"/>
        <end position="880"/>
    </location>
</feature>
<dbReference type="GO" id="GO:1990112">
    <property type="term" value="C:RQC complex"/>
    <property type="evidence" value="ECO:0007669"/>
    <property type="project" value="TreeGrafter"/>
</dbReference>
<feature type="compositionally biased region" description="Polar residues" evidence="8">
    <location>
        <begin position="329"/>
        <end position="343"/>
    </location>
</feature>
<dbReference type="Pfam" id="PF11923">
    <property type="entry name" value="NFACT-C"/>
    <property type="match status" value="1"/>
</dbReference>
<feature type="compositionally biased region" description="Basic and acidic residues" evidence="8">
    <location>
        <begin position="932"/>
        <end position="956"/>
    </location>
</feature>
<evidence type="ECO:0000256" key="7">
    <source>
        <dbReference type="SAM" id="Coils"/>
    </source>
</evidence>
<dbReference type="GO" id="GO:0072344">
    <property type="term" value="P:rescue of stalled ribosome"/>
    <property type="evidence" value="ECO:0007669"/>
    <property type="project" value="TreeGrafter"/>
</dbReference>
<feature type="compositionally biased region" description="Basic and acidic residues" evidence="8">
    <location>
        <begin position="181"/>
        <end position="191"/>
    </location>
</feature>
<dbReference type="PANTHER" id="PTHR15239">
    <property type="entry name" value="NUCLEAR EXPORT MEDIATOR FACTOR NEMF"/>
    <property type="match status" value="1"/>
</dbReference>
<dbReference type="Proteomes" id="UP001295684">
    <property type="component" value="Unassembled WGS sequence"/>
</dbReference>
<comment type="similarity">
    <text evidence="3">Belongs to the NEMF family.</text>
</comment>
<keyword evidence="12" id="KW-1185">Reference proteome</keyword>
<keyword evidence="6" id="KW-0539">Nucleus</keyword>
<feature type="compositionally biased region" description="Basic and acidic residues" evidence="8">
    <location>
        <begin position="828"/>
        <end position="844"/>
    </location>
</feature>
<dbReference type="Gene3D" id="2.30.310.10">
    <property type="entry name" value="ibrinogen binding protein from staphylococcus aureus domain"/>
    <property type="match status" value="1"/>
</dbReference>